<dbReference type="PRINTS" id="PR00039">
    <property type="entry name" value="HTHLYSR"/>
</dbReference>
<dbReference type="PROSITE" id="PS50931">
    <property type="entry name" value="HTH_LYSR"/>
    <property type="match status" value="1"/>
</dbReference>
<accession>A0ABS6Z3T9</accession>
<dbReference type="SUPFAM" id="SSF53850">
    <property type="entry name" value="Periplasmic binding protein-like II"/>
    <property type="match status" value="1"/>
</dbReference>
<keyword evidence="4" id="KW-0804">Transcription</keyword>
<keyword evidence="7" id="KW-1185">Reference proteome</keyword>
<dbReference type="Pfam" id="PF03466">
    <property type="entry name" value="LysR_substrate"/>
    <property type="match status" value="1"/>
</dbReference>
<keyword evidence="2" id="KW-0805">Transcription regulation</keyword>
<dbReference type="Pfam" id="PF00126">
    <property type="entry name" value="HTH_1"/>
    <property type="match status" value="1"/>
</dbReference>
<dbReference type="Proteomes" id="UP000812013">
    <property type="component" value="Unassembled WGS sequence"/>
</dbReference>
<dbReference type="PANTHER" id="PTHR30346:SF28">
    <property type="entry name" value="HTH-TYPE TRANSCRIPTIONAL REGULATOR CYNR"/>
    <property type="match status" value="1"/>
</dbReference>
<dbReference type="RefSeq" id="WP_219666174.1">
    <property type="nucleotide sequence ID" value="NZ_WTFF01000050.1"/>
</dbReference>
<dbReference type="InterPro" id="IPR036388">
    <property type="entry name" value="WH-like_DNA-bd_sf"/>
</dbReference>
<dbReference type="CDD" id="cd08414">
    <property type="entry name" value="PBP2_LTTR_aromatics_like"/>
    <property type="match status" value="1"/>
</dbReference>
<dbReference type="InterPro" id="IPR005119">
    <property type="entry name" value="LysR_subst-bd"/>
</dbReference>
<comment type="caution">
    <text evidence="6">The sequence shown here is derived from an EMBL/GenBank/DDBJ whole genome shotgun (WGS) entry which is preliminary data.</text>
</comment>
<evidence type="ECO:0000256" key="2">
    <source>
        <dbReference type="ARBA" id="ARBA00023015"/>
    </source>
</evidence>
<dbReference type="InterPro" id="IPR000847">
    <property type="entry name" value="LysR_HTH_N"/>
</dbReference>
<dbReference type="EMBL" id="WTFF01000050">
    <property type="protein sequence ID" value="MBW5482251.1"/>
    <property type="molecule type" value="Genomic_DNA"/>
</dbReference>
<evidence type="ECO:0000256" key="4">
    <source>
        <dbReference type="ARBA" id="ARBA00023163"/>
    </source>
</evidence>
<evidence type="ECO:0000313" key="6">
    <source>
        <dbReference type="EMBL" id="MBW5482251.1"/>
    </source>
</evidence>
<organism evidence="6 7">
    <name type="scientific">Streptomyces bambusae</name>
    <dbReference type="NCBI Taxonomy" id="1550616"/>
    <lineage>
        <taxon>Bacteria</taxon>
        <taxon>Bacillati</taxon>
        <taxon>Actinomycetota</taxon>
        <taxon>Actinomycetes</taxon>
        <taxon>Kitasatosporales</taxon>
        <taxon>Streptomycetaceae</taxon>
        <taxon>Streptomyces</taxon>
    </lineage>
</organism>
<dbReference type="Gene3D" id="1.10.10.10">
    <property type="entry name" value="Winged helix-like DNA-binding domain superfamily/Winged helix DNA-binding domain"/>
    <property type="match status" value="1"/>
</dbReference>
<comment type="similarity">
    <text evidence="1">Belongs to the LysR transcriptional regulatory family.</text>
</comment>
<dbReference type="PANTHER" id="PTHR30346">
    <property type="entry name" value="TRANSCRIPTIONAL DUAL REGULATOR HCAR-RELATED"/>
    <property type="match status" value="1"/>
</dbReference>
<keyword evidence="3" id="KW-0238">DNA-binding</keyword>
<gene>
    <name evidence="6" type="ORF">GPJ59_10240</name>
</gene>
<proteinExistence type="inferred from homology"/>
<evidence type="ECO:0000256" key="1">
    <source>
        <dbReference type="ARBA" id="ARBA00009437"/>
    </source>
</evidence>
<dbReference type="Gene3D" id="3.40.190.10">
    <property type="entry name" value="Periplasmic binding protein-like II"/>
    <property type="match status" value="2"/>
</dbReference>
<feature type="domain" description="HTH lysR-type" evidence="5">
    <location>
        <begin position="1"/>
        <end position="58"/>
    </location>
</feature>
<reference evidence="6 7" key="1">
    <citation type="submission" date="2019-12" db="EMBL/GenBank/DDBJ databases">
        <title>Genome sequence of Streptomyces bambusae.</title>
        <authorList>
            <person name="Bansal K."/>
            <person name="Choksket S."/>
            <person name="Korpole S."/>
            <person name="Patil P.B."/>
        </authorList>
    </citation>
    <scope>NUCLEOTIDE SEQUENCE [LARGE SCALE GENOMIC DNA]</scope>
    <source>
        <strain evidence="6 7">SK60</strain>
    </source>
</reference>
<evidence type="ECO:0000313" key="7">
    <source>
        <dbReference type="Proteomes" id="UP000812013"/>
    </source>
</evidence>
<dbReference type="SUPFAM" id="SSF46785">
    <property type="entry name" value="Winged helix' DNA-binding domain"/>
    <property type="match status" value="1"/>
</dbReference>
<dbReference type="InterPro" id="IPR036390">
    <property type="entry name" value="WH_DNA-bd_sf"/>
</dbReference>
<evidence type="ECO:0000256" key="3">
    <source>
        <dbReference type="ARBA" id="ARBA00023125"/>
    </source>
</evidence>
<evidence type="ECO:0000259" key="5">
    <source>
        <dbReference type="PROSITE" id="PS50931"/>
    </source>
</evidence>
<protein>
    <submittedName>
        <fullName evidence="6">LysR family transcriptional regulator</fullName>
    </submittedName>
</protein>
<name>A0ABS6Z3T9_9ACTN</name>
<sequence length="291" mass="31235">MELRQLRYFVAVAEKGGFGRAADSLGIVQSAVSTQVRRLERQLGVVLFDRGTRRTVLTGPGEALLPQARAVLEAAHRTRTLAAELADGSAGLLRLGPVRGPGERTNQLLHRLADGTGAFRVVLRHLPAAQRLRCLRDGELDAAFVRGEPTVPPGISLLEAWQDPLYAAVPAGHPLAARPALILAELTELPLRLVERPANPPFHDLVTAMFRAAGIPRPLLGPRFTTLPETLAAIASAREPSWTLFYEVTGLPDFPGIAVRPLAGPTLPTWLAVPEGPPAPALRRLLTALAE</sequence>